<dbReference type="Proteomes" id="UP001203423">
    <property type="component" value="Unassembled WGS sequence"/>
</dbReference>
<evidence type="ECO:0000313" key="1">
    <source>
        <dbReference type="EMBL" id="MCL1126300.1"/>
    </source>
</evidence>
<comment type="caution">
    <text evidence="1">The sequence shown here is derived from an EMBL/GenBank/DDBJ whole genome shotgun (WGS) entry which is preliminary data.</text>
</comment>
<gene>
    <name evidence="1" type="ORF">L2764_17885</name>
</gene>
<sequence length="191" mass="20603">MQRFSEAAVQFSGVKRDDPLASVQVGELVETASGTKLIWTGVAGAEGYCVYHNGDLVENVKFIGTDGMPYSGFKTADKTGYSVTAYKPNSGGCGSVPAPVASIHWPNTSITELVVEGNTGTGTFNSNATLVRGEDQLADPVQYRCFTQDHQAQKNNQTCEIVSNGQFRLQNIEQQTSIIVEAHNDQYSLSK</sequence>
<keyword evidence="2" id="KW-1185">Reference proteome</keyword>
<evidence type="ECO:0000313" key="2">
    <source>
        <dbReference type="Proteomes" id="UP001203423"/>
    </source>
</evidence>
<organism evidence="1 2">
    <name type="scientific">Shewanella surugensis</name>
    <dbReference type="NCBI Taxonomy" id="212020"/>
    <lineage>
        <taxon>Bacteria</taxon>
        <taxon>Pseudomonadati</taxon>
        <taxon>Pseudomonadota</taxon>
        <taxon>Gammaproteobacteria</taxon>
        <taxon>Alteromonadales</taxon>
        <taxon>Shewanellaceae</taxon>
        <taxon>Shewanella</taxon>
    </lineage>
</organism>
<proteinExistence type="predicted"/>
<dbReference type="EMBL" id="JAKIKS010000081">
    <property type="protein sequence ID" value="MCL1126300.1"/>
    <property type="molecule type" value="Genomic_DNA"/>
</dbReference>
<dbReference type="RefSeq" id="WP_248941690.1">
    <property type="nucleotide sequence ID" value="NZ_JAKIKS010000081.1"/>
</dbReference>
<accession>A0ABT0LFP5</accession>
<name>A0ABT0LFP5_9GAMM</name>
<protein>
    <submittedName>
        <fullName evidence="1">Uncharacterized protein</fullName>
    </submittedName>
</protein>
<reference evidence="1 2" key="1">
    <citation type="submission" date="2022-01" db="EMBL/GenBank/DDBJ databases">
        <title>Whole genome-based taxonomy of the Shewanellaceae.</title>
        <authorList>
            <person name="Martin-Rodriguez A.J."/>
        </authorList>
    </citation>
    <scope>NUCLEOTIDE SEQUENCE [LARGE SCALE GENOMIC DNA]</scope>
    <source>
        <strain evidence="1 2">DSM 17177</strain>
    </source>
</reference>